<evidence type="ECO:0008006" key="5">
    <source>
        <dbReference type="Google" id="ProtNLM"/>
    </source>
</evidence>
<dbReference type="GO" id="GO:0005634">
    <property type="term" value="C:nucleus"/>
    <property type="evidence" value="ECO:0007669"/>
    <property type="project" value="TreeGrafter"/>
</dbReference>
<dbReference type="Proteomes" id="UP000291343">
    <property type="component" value="Unassembled WGS sequence"/>
</dbReference>
<reference evidence="3 4" key="1">
    <citation type="journal article" date="2017" name="Gigascience">
        <title>Genome sequence of the small brown planthopper, Laodelphax striatellus.</title>
        <authorList>
            <person name="Zhu J."/>
            <person name="Jiang F."/>
            <person name="Wang X."/>
            <person name="Yang P."/>
            <person name="Bao Y."/>
            <person name="Zhao W."/>
            <person name="Wang W."/>
            <person name="Lu H."/>
            <person name="Wang Q."/>
            <person name="Cui N."/>
            <person name="Li J."/>
            <person name="Chen X."/>
            <person name="Luo L."/>
            <person name="Yu J."/>
            <person name="Kang L."/>
            <person name="Cui F."/>
        </authorList>
    </citation>
    <scope>NUCLEOTIDE SEQUENCE [LARGE SCALE GENOMIC DNA]</scope>
    <source>
        <strain evidence="3">Lst14</strain>
    </source>
</reference>
<keyword evidence="2" id="KW-0812">Transmembrane</keyword>
<dbReference type="Gene3D" id="3.30.40.10">
    <property type="entry name" value="Zinc/RING finger domain, C3HC4 (zinc finger)"/>
    <property type="match status" value="1"/>
</dbReference>
<dbReference type="AlphaFoldDB" id="A0A482X0Q2"/>
<dbReference type="InterPro" id="IPR039338">
    <property type="entry name" value="ZFTRAF1"/>
</dbReference>
<dbReference type="PANTHER" id="PTHR23059:SF4">
    <property type="entry name" value="ZINC FINGER TRAF-TYPE-CONTAINING PROTEIN 1"/>
    <property type="match status" value="1"/>
</dbReference>
<evidence type="ECO:0000313" key="3">
    <source>
        <dbReference type="EMBL" id="RZF39405.1"/>
    </source>
</evidence>
<evidence type="ECO:0000256" key="1">
    <source>
        <dbReference type="ARBA" id="ARBA00022723"/>
    </source>
</evidence>
<evidence type="ECO:0000256" key="2">
    <source>
        <dbReference type="SAM" id="Phobius"/>
    </source>
</evidence>
<feature type="transmembrane region" description="Helical" evidence="2">
    <location>
        <begin position="185"/>
        <end position="204"/>
    </location>
</feature>
<dbReference type="STRING" id="195883.A0A482X0Q2"/>
<keyword evidence="2" id="KW-0472">Membrane</keyword>
<name>A0A482X0Q2_LAOST</name>
<evidence type="ECO:0000313" key="4">
    <source>
        <dbReference type="Proteomes" id="UP000291343"/>
    </source>
</evidence>
<keyword evidence="2" id="KW-1133">Transmembrane helix</keyword>
<sequence length="205" mass="23847">MEPLKKGKRKHDDSENSERDLEKILAVIFECTNCLNLSKTTMYECSGGHLYCDKCLNEYIVYEDYTEEVQCSQCSKSRKFFRNRAAENAIGELSAACKYCEKKLILNNMEMHEKCFCEKNITQCEKQSEGCLWSGPYFELEDHQRTCSFQKLLSTVTDQTEEKTNNKTSTITQCFENPFFDRPTFTAFIFLAFIIISCSVIRHLV</sequence>
<dbReference type="InterPro" id="IPR013083">
    <property type="entry name" value="Znf_RING/FYVE/PHD"/>
</dbReference>
<dbReference type="PANTHER" id="PTHR23059">
    <property type="entry name" value="CYSTEINE AND HISTIDINE-RICH PROTEIN 1"/>
    <property type="match status" value="1"/>
</dbReference>
<dbReference type="SUPFAM" id="SSF49599">
    <property type="entry name" value="TRAF domain-like"/>
    <property type="match status" value="1"/>
</dbReference>
<protein>
    <recommendedName>
        <fullName evidence="5">RING-type domain-containing protein</fullName>
    </recommendedName>
</protein>
<keyword evidence="1" id="KW-0479">Metal-binding</keyword>
<dbReference type="InParanoid" id="A0A482X0Q2"/>
<dbReference type="SUPFAM" id="SSF57850">
    <property type="entry name" value="RING/U-box"/>
    <property type="match status" value="1"/>
</dbReference>
<comment type="caution">
    <text evidence="3">The sequence shown here is derived from an EMBL/GenBank/DDBJ whole genome shotgun (WGS) entry which is preliminary data.</text>
</comment>
<proteinExistence type="predicted"/>
<dbReference type="EMBL" id="QKKF02019844">
    <property type="protein sequence ID" value="RZF39405.1"/>
    <property type="molecule type" value="Genomic_DNA"/>
</dbReference>
<keyword evidence="4" id="KW-1185">Reference proteome</keyword>
<accession>A0A482X0Q2</accession>
<dbReference type="GO" id="GO:0046872">
    <property type="term" value="F:metal ion binding"/>
    <property type="evidence" value="ECO:0007669"/>
    <property type="project" value="UniProtKB-KW"/>
</dbReference>
<gene>
    <name evidence="3" type="ORF">LSTR_LSTR000926</name>
</gene>
<organism evidence="3 4">
    <name type="scientific">Laodelphax striatellus</name>
    <name type="common">Small brown planthopper</name>
    <name type="synonym">Delphax striatella</name>
    <dbReference type="NCBI Taxonomy" id="195883"/>
    <lineage>
        <taxon>Eukaryota</taxon>
        <taxon>Metazoa</taxon>
        <taxon>Ecdysozoa</taxon>
        <taxon>Arthropoda</taxon>
        <taxon>Hexapoda</taxon>
        <taxon>Insecta</taxon>
        <taxon>Pterygota</taxon>
        <taxon>Neoptera</taxon>
        <taxon>Paraneoptera</taxon>
        <taxon>Hemiptera</taxon>
        <taxon>Auchenorrhyncha</taxon>
        <taxon>Fulgoroidea</taxon>
        <taxon>Delphacidae</taxon>
        <taxon>Criomorphinae</taxon>
        <taxon>Laodelphax</taxon>
    </lineage>
</organism>